<evidence type="ECO:0000313" key="3">
    <source>
        <dbReference type="EMBL" id="ODV58791.1"/>
    </source>
</evidence>
<organism evidence="3 4">
    <name type="scientific">Ascoidea rubescens DSM 1968</name>
    <dbReference type="NCBI Taxonomy" id="1344418"/>
    <lineage>
        <taxon>Eukaryota</taxon>
        <taxon>Fungi</taxon>
        <taxon>Dikarya</taxon>
        <taxon>Ascomycota</taxon>
        <taxon>Saccharomycotina</taxon>
        <taxon>Saccharomycetes</taxon>
        <taxon>Ascoideaceae</taxon>
        <taxon>Ascoidea</taxon>
    </lineage>
</organism>
<dbReference type="RefSeq" id="XP_020045098.1">
    <property type="nucleotide sequence ID" value="XM_020193902.1"/>
</dbReference>
<feature type="non-terminal residue" evidence="3">
    <location>
        <position position="217"/>
    </location>
</feature>
<protein>
    <submittedName>
        <fullName evidence="3">Uncharacterized protein</fullName>
    </submittedName>
</protein>
<gene>
    <name evidence="3" type="ORF">ASCRUDRAFT_77537</name>
</gene>
<sequence>MSEKLPEYQKVETSHPSEGIEMVPKSELKYVRIKYFVAGVGATFLFSILCSILTFYAVPQHRFNSLTSSQYHQIHSNVYSYDYDNELQTPNTDDAQADEMFKILSADNNDDSHSTKDEKHEKSKNYHKMMKHRFGRKGGKKYGVKGYKYHSKEEKKNHKKFKHQDCDGKKKFYQFKHKKIDSKHNENEKPEFKNLEFEKQEIEHHLQDEKHHQNENH</sequence>
<dbReference type="Proteomes" id="UP000095038">
    <property type="component" value="Unassembled WGS sequence"/>
</dbReference>
<keyword evidence="2" id="KW-0472">Membrane</keyword>
<dbReference type="AlphaFoldDB" id="A0A1D2VB10"/>
<name>A0A1D2VB10_9ASCO</name>
<feature type="transmembrane region" description="Helical" evidence="2">
    <location>
        <begin position="35"/>
        <end position="58"/>
    </location>
</feature>
<keyword evidence="2" id="KW-0812">Transmembrane</keyword>
<evidence type="ECO:0000256" key="2">
    <source>
        <dbReference type="SAM" id="Phobius"/>
    </source>
</evidence>
<dbReference type="InParanoid" id="A0A1D2VB10"/>
<feature type="compositionally biased region" description="Basic and acidic residues" evidence="1">
    <location>
        <begin position="182"/>
        <end position="217"/>
    </location>
</feature>
<feature type="region of interest" description="Disordered" evidence="1">
    <location>
        <begin position="178"/>
        <end position="217"/>
    </location>
</feature>
<keyword evidence="2" id="KW-1133">Transmembrane helix</keyword>
<evidence type="ECO:0000313" key="4">
    <source>
        <dbReference type="Proteomes" id="UP000095038"/>
    </source>
</evidence>
<keyword evidence="4" id="KW-1185">Reference proteome</keyword>
<reference evidence="4" key="1">
    <citation type="submission" date="2016-05" db="EMBL/GenBank/DDBJ databases">
        <title>Comparative genomics of biotechnologically important yeasts.</title>
        <authorList>
            <consortium name="DOE Joint Genome Institute"/>
            <person name="Riley R."/>
            <person name="Haridas S."/>
            <person name="Wolfe K.H."/>
            <person name="Lopes M.R."/>
            <person name="Hittinger C.T."/>
            <person name="Goker M."/>
            <person name="Salamov A."/>
            <person name="Wisecaver J."/>
            <person name="Long T.M."/>
            <person name="Aerts A.L."/>
            <person name="Barry K."/>
            <person name="Choi C."/>
            <person name="Clum A."/>
            <person name="Coughlan A.Y."/>
            <person name="Deshpande S."/>
            <person name="Douglass A.P."/>
            <person name="Hanson S.J."/>
            <person name="Klenk H.-P."/>
            <person name="Labutti K."/>
            <person name="Lapidus A."/>
            <person name="Lindquist E."/>
            <person name="Lipzen A."/>
            <person name="Meier-Kolthoff J.P."/>
            <person name="Ohm R.A."/>
            <person name="Otillar R.P."/>
            <person name="Pangilinan J."/>
            <person name="Peng Y."/>
            <person name="Rokas A."/>
            <person name="Rosa C.A."/>
            <person name="Scheuner C."/>
            <person name="Sibirny A.A."/>
            <person name="Slot J.C."/>
            <person name="Stielow J.B."/>
            <person name="Sun H."/>
            <person name="Kurtzman C.P."/>
            <person name="Blackwell M."/>
            <person name="Grigoriev I.V."/>
            <person name="Jeffries T.W."/>
        </authorList>
    </citation>
    <scope>NUCLEOTIDE SEQUENCE [LARGE SCALE GENOMIC DNA]</scope>
    <source>
        <strain evidence="4">DSM 1968</strain>
    </source>
</reference>
<accession>A0A1D2VB10</accession>
<dbReference type="GeneID" id="30967538"/>
<dbReference type="EMBL" id="KV454489">
    <property type="protein sequence ID" value="ODV58791.1"/>
    <property type="molecule type" value="Genomic_DNA"/>
</dbReference>
<proteinExistence type="predicted"/>
<evidence type="ECO:0000256" key="1">
    <source>
        <dbReference type="SAM" id="MobiDB-lite"/>
    </source>
</evidence>